<keyword evidence="11" id="KW-0539">Nucleus</keyword>
<dbReference type="InterPro" id="IPR031327">
    <property type="entry name" value="MCM"/>
</dbReference>
<protein>
    <recommendedName>
        <fullName evidence="15">Probable DNA helicase MCM8</fullName>
        <ecNumber evidence="3">3.6.4.12</ecNumber>
    </recommendedName>
    <alternativeName>
        <fullName evidence="13">Minichromosome maintenance 8</fullName>
    </alternativeName>
</protein>
<keyword evidence="4" id="KW-0547">Nucleotide-binding</keyword>
<name>A0A1S4BYS5_TOBAC</name>
<keyword evidence="16" id="KW-1185">Reference proteome</keyword>
<dbReference type="GO" id="GO:0003677">
    <property type="term" value="F:DNA binding"/>
    <property type="evidence" value="ECO:0007669"/>
    <property type="project" value="UniProtKB-KW"/>
</dbReference>
<dbReference type="GO" id="GO:0003678">
    <property type="term" value="F:DNA helicase activity"/>
    <property type="evidence" value="ECO:0007669"/>
    <property type="project" value="UniProtKB-EC"/>
</dbReference>
<dbReference type="Pfam" id="PF17207">
    <property type="entry name" value="MCM_OB"/>
    <property type="match status" value="1"/>
</dbReference>
<reference evidence="17" key="2">
    <citation type="submission" date="2025-08" db="UniProtKB">
        <authorList>
            <consortium name="RefSeq"/>
        </authorList>
    </citation>
    <scope>IDENTIFICATION</scope>
</reference>
<evidence type="ECO:0000256" key="4">
    <source>
        <dbReference type="ARBA" id="ARBA00022741"/>
    </source>
</evidence>
<evidence type="ECO:0000256" key="2">
    <source>
        <dbReference type="ARBA" id="ARBA00008010"/>
    </source>
</evidence>
<dbReference type="GeneID" id="107813320"/>
<dbReference type="Gene3D" id="2.40.50.140">
    <property type="entry name" value="Nucleic acid-binding proteins"/>
    <property type="match status" value="1"/>
</dbReference>
<keyword evidence="12" id="KW-0469">Meiosis</keyword>
<keyword evidence="7 17" id="KW-0347">Helicase</keyword>
<evidence type="ECO:0000256" key="11">
    <source>
        <dbReference type="ARBA" id="ARBA00023242"/>
    </source>
</evidence>
<feature type="non-terminal residue" evidence="17">
    <location>
        <position position="120"/>
    </location>
</feature>
<evidence type="ECO:0000256" key="12">
    <source>
        <dbReference type="ARBA" id="ARBA00023254"/>
    </source>
</evidence>
<dbReference type="InterPro" id="IPR012340">
    <property type="entry name" value="NA-bd_OB-fold"/>
</dbReference>
<evidence type="ECO:0000256" key="8">
    <source>
        <dbReference type="ARBA" id="ARBA00022840"/>
    </source>
</evidence>
<gene>
    <name evidence="17" type="primary">LOC107813320</name>
</gene>
<evidence type="ECO:0000256" key="1">
    <source>
        <dbReference type="ARBA" id="ARBA00004123"/>
    </source>
</evidence>
<dbReference type="PANTHER" id="PTHR11630">
    <property type="entry name" value="DNA REPLICATION LICENSING FACTOR MCM FAMILY MEMBER"/>
    <property type="match status" value="1"/>
</dbReference>
<keyword evidence="10" id="KW-0234">DNA repair</keyword>
<comment type="subcellular location">
    <subcellularLocation>
        <location evidence="1">Nucleus</location>
    </subcellularLocation>
</comment>
<dbReference type="FunFam" id="2.20.28.10:FF:000007">
    <property type="entry name" value="DNA helicase MCM8 isoform X1"/>
    <property type="match status" value="1"/>
</dbReference>
<evidence type="ECO:0000256" key="3">
    <source>
        <dbReference type="ARBA" id="ARBA00012551"/>
    </source>
</evidence>
<dbReference type="GO" id="GO:0000724">
    <property type="term" value="P:double-strand break repair via homologous recombination"/>
    <property type="evidence" value="ECO:0007669"/>
    <property type="project" value="UniProtKB-ARBA"/>
</dbReference>
<dbReference type="PaxDb" id="4097-A0A1S4BYS5"/>
<proteinExistence type="inferred from homology"/>
<keyword evidence="9" id="KW-0238">DNA-binding</keyword>
<dbReference type="PANTHER" id="PTHR11630:SF47">
    <property type="entry name" value="DNA HELICASE MCM8"/>
    <property type="match status" value="1"/>
</dbReference>
<dbReference type="OrthoDB" id="1215065at2759"/>
<evidence type="ECO:0000256" key="5">
    <source>
        <dbReference type="ARBA" id="ARBA00022763"/>
    </source>
</evidence>
<sequence>MSASLHKVFFEKLGDESFDDFVKINIRLHNYPESVIALKNLKAAYIDRLVYVRGTVVKVSTVKPLVMQMDFACTKCGTSITRDFPDGKFSPPPICKLHGCKCRTFNPIRSTARLIDFQKI</sequence>
<dbReference type="RefSeq" id="XP_016494056.1">
    <property type="nucleotide sequence ID" value="XM_016638570.1"/>
</dbReference>
<dbReference type="SMR" id="A0A1S4BYS5"/>
<evidence type="ECO:0000256" key="14">
    <source>
        <dbReference type="ARBA" id="ARBA00047995"/>
    </source>
</evidence>
<dbReference type="STRING" id="4097.A0A1S4BYS5"/>
<evidence type="ECO:0000256" key="6">
    <source>
        <dbReference type="ARBA" id="ARBA00022801"/>
    </source>
</evidence>
<keyword evidence="6" id="KW-0378">Hydrolase</keyword>
<evidence type="ECO:0000313" key="16">
    <source>
        <dbReference type="Proteomes" id="UP000790787"/>
    </source>
</evidence>
<keyword evidence="5" id="KW-0227">DNA damage</keyword>
<dbReference type="SUPFAM" id="SSF50249">
    <property type="entry name" value="Nucleic acid-binding proteins"/>
    <property type="match status" value="1"/>
</dbReference>
<dbReference type="AlphaFoldDB" id="A0A1S4BYS5"/>
<dbReference type="GO" id="GO:0005634">
    <property type="term" value="C:nucleus"/>
    <property type="evidence" value="ECO:0007669"/>
    <property type="project" value="UniProtKB-SubCell"/>
</dbReference>
<dbReference type="OMA" id="KLHGCKC"/>
<comment type="catalytic activity">
    <reaction evidence="14">
        <text>ATP + H2O = ADP + phosphate + H(+)</text>
        <dbReference type="Rhea" id="RHEA:13065"/>
        <dbReference type="ChEBI" id="CHEBI:15377"/>
        <dbReference type="ChEBI" id="CHEBI:15378"/>
        <dbReference type="ChEBI" id="CHEBI:30616"/>
        <dbReference type="ChEBI" id="CHEBI:43474"/>
        <dbReference type="ChEBI" id="CHEBI:456216"/>
        <dbReference type="EC" id="3.6.4.12"/>
    </reaction>
</comment>
<evidence type="ECO:0000256" key="9">
    <source>
        <dbReference type="ARBA" id="ARBA00023125"/>
    </source>
</evidence>
<reference evidence="16" key="1">
    <citation type="journal article" date="2014" name="Nat. Commun.">
        <title>The tobacco genome sequence and its comparison with those of tomato and potato.</title>
        <authorList>
            <person name="Sierro N."/>
            <person name="Battey J.N."/>
            <person name="Ouadi S."/>
            <person name="Bakaher N."/>
            <person name="Bovet L."/>
            <person name="Willig A."/>
            <person name="Goepfert S."/>
            <person name="Peitsch M.C."/>
            <person name="Ivanov N.V."/>
        </authorList>
    </citation>
    <scope>NUCLEOTIDE SEQUENCE [LARGE SCALE GENOMIC DNA]</scope>
</reference>
<dbReference type="GO" id="GO:0005524">
    <property type="term" value="F:ATP binding"/>
    <property type="evidence" value="ECO:0007669"/>
    <property type="project" value="UniProtKB-KW"/>
</dbReference>
<dbReference type="InterPro" id="IPR033762">
    <property type="entry name" value="MCM_OB"/>
</dbReference>
<dbReference type="GO" id="GO:0051321">
    <property type="term" value="P:meiotic cell cycle"/>
    <property type="evidence" value="ECO:0007669"/>
    <property type="project" value="UniProtKB-KW"/>
</dbReference>
<dbReference type="EC" id="3.6.4.12" evidence="3"/>
<evidence type="ECO:0000256" key="15">
    <source>
        <dbReference type="ARBA" id="ARBA00069556"/>
    </source>
</evidence>
<dbReference type="KEGG" id="nta:107813320"/>
<keyword evidence="8" id="KW-0067">ATP-binding</keyword>
<dbReference type="Proteomes" id="UP000790787">
    <property type="component" value="Chromosome 17"/>
</dbReference>
<organism evidence="16 17">
    <name type="scientific">Nicotiana tabacum</name>
    <name type="common">Common tobacco</name>
    <dbReference type="NCBI Taxonomy" id="4097"/>
    <lineage>
        <taxon>Eukaryota</taxon>
        <taxon>Viridiplantae</taxon>
        <taxon>Streptophyta</taxon>
        <taxon>Embryophyta</taxon>
        <taxon>Tracheophyta</taxon>
        <taxon>Spermatophyta</taxon>
        <taxon>Magnoliopsida</taxon>
        <taxon>eudicotyledons</taxon>
        <taxon>Gunneridae</taxon>
        <taxon>Pentapetalae</taxon>
        <taxon>asterids</taxon>
        <taxon>lamiids</taxon>
        <taxon>Solanales</taxon>
        <taxon>Solanaceae</taxon>
        <taxon>Nicotianoideae</taxon>
        <taxon>Nicotianeae</taxon>
        <taxon>Nicotiana</taxon>
    </lineage>
</organism>
<evidence type="ECO:0000256" key="13">
    <source>
        <dbReference type="ARBA" id="ARBA00042306"/>
    </source>
</evidence>
<evidence type="ECO:0000313" key="17">
    <source>
        <dbReference type="RefSeq" id="XP_016494056.1"/>
    </source>
</evidence>
<evidence type="ECO:0000256" key="7">
    <source>
        <dbReference type="ARBA" id="ARBA00022806"/>
    </source>
</evidence>
<accession>A0A1S4BYS5</accession>
<evidence type="ECO:0000256" key="10">
    <source>
        <dbReference type="ARBA" id="ARBA00023204"/>
    </source>
</evidence>
<comment type="similarity">
    <text evidence="2">Belongs to the MCM family.</text>
</comment>
<dbReference type="GO" id="GO:0016787">
    <property type="term" value="F:hydrolase activity"/>
    <property type="evidence" value="ECO:0007669"/>
    <property type="project" value="UniProtKB-KW"/>
</dbReference>